<comment type="caution">
    <text evidence="2">The sequence shown here is derived from an EMBL/GenBank/DDBJ whole genome shotgun (WGS) entry which is preliminary data.</text>
</comment>
<reference evidence="3" key="1">
    <citation type="journal article" date="2019" name="Curr. Biol.">
        <title>Genome Sequence of Striga asiatica Provides Insight into the Evolution of Plant Parasitism.</title>
        <authorList>
            <person name="Yoshida S."/>
            <person name="Kim S."/>
            <person name="Wafula E.K."/>
            <person name="Tanskanen J."/>
            <person name="Kim Y.M."/>
            <person name="Honaas L."/>
            <person name="Yang Z."/>
            <person name="Spallek T."/>
            <person name="Conn C.E."/>
            <person name="Ichihashi Y."/>
            <person name="Cheong K."/>
            <person name="Cui S."/>
            <person name="Der J.P."/>
            <person name="Gundlach H."/>
            <person name="Jiao Y."/>
            <person name="Hori C."/>
            <person name="Ishida J.K."/>
            <person name="Kasahara H."/>
            <person name="Kiba T."/>
            <person name="Kim M.S."/>
            <person name="Koo N."/>
            <person name="Laohavisit A."/>
            <person name="Lee Y.H."/>
            <person name="Lumba S."/>
            <person name="McCourt P."/>
            <person name="Mortimer J.C."/>
            <person name="Mutuku J.M."/>
            <person name="Nomura T."/>
            <person name="Sasaki-Sekimoto Y."/>
            <person name="Seto Y."/>
            <person name="Wang Y."/>
            <person name="Wakatake T."/>
            <person name="Sakakibara H."/>
            <person name="Demura T."/>
            <person name="Yamaguchi S."/>
            <person name="Yoneyama K."/>
            <person name="Manabe R.I."/>
            <person name="Nelson D.C."/>
            <person name="Schulman A.H."/>
            <person name="Timko M.P."/>
            <person name="dePamphilis C.W."/>
            <person name="Choi D."/>
            <person name="Shirasu K."/>
        </authorList>
    </citation>
    <scope>NUCLEOTIDE SEQUENCE [LARGE SCALE GENOMIC DNA]</scope>
    <source>
        <strain evidence="3">cv. UVA1</strain>
    </source>
</reference>
<keyword evidence="2" id="KW-0966">Cell projection</keyword>
<name>A0A5A7PSK7_STRAF</name>
<accession>A0A5A7PSK7</accession>
<dbReference type="EMBL" id="BKCP01005017">
    <property type="protein sequence ID" value="GER35789.1"/>
    <property type="molecule type" value="Genomic_DNA"/>
</dbReference>
<gene>
    <name evidence="2" type="ORF">STAS_12087</name>
</gene>
<evidence type="ECO:0000313" key="2">
    <source>
        <dbReference type="EMBL" id="GER35789.1"/>
    </source>
</evidence>
<keyword evidence="3" id="KW-1185">Reference proteome</keyword>
<proteinExistence type="predicted"/>
<dbReference type="Proteomes" id="UP000325081">
    <property type="component" value="Unassembled WGS sequence"/>
</dbReference>
<protein>
    <submittedName>
        <fullName evidence="2">Flagellar P-ring protein</fullName>
    </submittedName>
</protein>
<feature type="region of interest" description="Disordered" evidence="1">
    <location>
        <begin position="1"/>
        <end position="20"/>
    </location>
</feature>
<keyword evidence="2" id="KW-0282">Flagellum</keyword>
<organism evidence="2 3">
    <name type="scientific">Striga asiatica</name>
    <name type="common">Asiatic witchweed</name>
    <name type="synonym">Buchnera asiatica</name>
    <dbReference type="NCBI Taxonomy" id="4170"/>
    <lineage>
        <taxon>Eukaryota</taxon>
        <taxon>Viridiplantae</taxon>
        <taxon>Streptophyta</taxon>
        <taxon>Embryophyta</taxon>
        <taxon>Tracheophyta</taxon>
        <taxon>Spermatophyta</taxon>
        <taxon>Magnoliopsida</taxon>
        <taxon>eudicotyledons</taxon>
        <taxon>Gunneridae</taxon>
        <taxon>Pentapetalae</taxon>
        <taxon>asterids</taxon>
        <taxon>lamiids</taxon>
        <taxon>Lamiales</taxon>
        <taxon>Orobanchaceae</taxon>
        <taxon>Buchnereae</taxon>
        <taxon>Striga</taxon>
    </lineage>
</organism>
<evidence type="ECO:0000256" key="1">
    <source>
        <dbReference type="SAM" id="MobiDB-lite"/>
    </source>
</evidence>
<dbReference type="AlphaFoldDB" id="A0A5A7PSK7"/>
<evidence type="ECO:0000313" key="3">
    <source>
        <dbReference type="Proteomes" id="UP000325081"/>
    </source>
</evidence>
<sequence length="188" mass="20506">MKSNSSATETGLEQNLQNSQIQEIPIDHSQLVEITVKSHSEVIQSSQSTKAAPIIFSSQKLGPPIQNSELGDRNLTLDSVKGKEIVMAQKATPDFITLGTEGTMVVDNEECTPEGTKKAVNVRKWKLSILRDLKVVSKEITVHQILSHDFCMEVEYSSAHNTTPSWLCKHCNAGIPLGPLIGAAKNSI</sequence>
<keyword evidence="2" id="KW-0969">Cilium</keyword>